<evidence type="ECO:0000256" key="1">
    <source>
        <dbReference type="SAM" id="Phobius"/>
    </source>
</evidence>
<dbReference type="GeneID" id="13797796"/>
<dbReference type="STRING" id="1237085.Ngar_c15370"/>
<dbReference type="Proteomes" id="UP000008037">
    <property type="component" value="Chromosome"/>
</dbReference>
<protein>
    <submittedName>
        <fullName evidence="2">Uncharacterized protein</fullName>
    </submittedName>
</protein>
<dbReference type="BioCyc" id="CNIT1237085:G1324-1535-MONOMER"/>
<proteinExistence type="predicted"/>
<feature type="transmembrane region" description="Helical" evidence="1">
    <location>
        <begin position="52"/>
        <end position="71"/>
    </location>
</feature>
<evidence type="ECO:0000313" key="3">
    <source>
        <dbReference type="Proteomes" id="UP000008037"/>
    </source>
</evidence>
<name>K0IAW2_NITGG</name>
<dbReference type="HOGENOM" id="CLU_1881147_0_0_2"/>
<dbReference type="EMBL" id="CP002408">
    <property type="protein sequence ID" value="AFU58471.1"/>
    <property type="molecule type" value="Genomic_DNA"/>
</dbReference>
<sequence>MYHLQKSDLRKKKASEALAIVGMALLTIDTAGTLMGQGGNRFLPLTDRQSGILLGLPSIILLFLSFGIVGLRQKIRITTVLLMAGGAMLAVSKLIEPTMGLILFLAVALPYVYVSLIASGFILIGLGLLRAIRRQ</sequence>
<dbReference type="AlphaFoldDB" id="K0IAW2"/>
<feature type="transmembrane region" description="Helical" evidence="1">
    <location>
        <begin position="101"/>
        <end position="129"/>
    </location>
</feature>
<evidence type="ECO:0000313" key="2">
    <source>
        <dbReference type="EMBL" id="AFU58471.1"/>
    </source>
</evidence>
<dbReference type="InParanoid" id="K0IAW2"/>
<keyword evidence="1" id="KW-0812">Transmembrane</keyword>
<keyword evidence="1" id="KW-0472">Membrane</keyword>
<gene>
    <name evidence="2" type="ordered locus">Ngar_c15370</name>
</gene>
<feature type="transmembrane region" description="Helical" evidence="1">
    <location>
        <begin position="78"/>
        <end position="95"/>
    </location>
</feature>
<keyword evidence="3" id="KW-1185">Reference proteome</keyword>
<dbReference type="RefSeq" id="WP_015019008.1">
    <property type="nucleotide sequence ID" value="NC_018719.1"/>
</dbReference>
<organism evidence="2 3">
    <name type="scientific">Nitrososphaera gargensis (strain Ga9.2)</name>
    <dbReference type="NCBI Taxonomy" id="1237085"/>
    <lineage>
        <taxon>Archaea</taxon>
        <taxon>Nitrososphaerota</taxon>
        <taxon>Nitrososphaeria</taxon>
        <taxon>Nitrososphaerales</taxon>
        <taxon>Nitrososphaeraceae</taxon>
        <taxon>Nitrososphaera</taxon>
    </lineage>
</organism>
<accession>K0IAW2</accession>
<dbReference type="KEGG" id="nga:Ngar_c15370"/>
<keyword evidence="1" id="KW-1133">Transmembrane helix</keyword>
<reference evidence="2 3" key="1">
    <citation type="journal article" date="2012" name="Environ. Microbiol.">
        <title>The genome of the ammonia-oxidizing Candidatus Nitrososphaera gargensis: insights into metabolic versatility and environmental adaptations.</title>
        <authorList>
            <person name="Spang A."/>
            <person name="Poehlein A."/>
            <person name="Offre P."/>
            <person name="Zumbragel S."/>
            <person name="Haider S."/>
            <person name="Rychlik N."/>
            <person name="Nowka B."/>
            <person name="Schmeisser C."/>
            <person name="Lebedeva E.V."/>
            <person name="Rattei T."/>
            <person name="Bohm C."/>
            <person name="Schmid M."/>
            <person name="Galushko A."/>
            <person name="Hatzenpichler R."/>
            <person name="Weinmaier T."/>
            <person name="Daniel R."/>
            <person name="Schleper C."/>
            <person name="Spieck E."/>
            <person name="Streit W."/>
            <person name="Wagner M."/>
        </authorList>
    </citation>
    <scope>NUCLEOTIDE SEQUENCE [LARGE SCALE GENOMIC DNA]</scope>
    <source>
        <strain evidence="3">Ga9.2</strain>
    </source>
</reference>